<dbReference type="AlphaFoldDB" id="A0A839E1L0"/>
<gene>
    <name evidence="4" type="ORF">FHX42_005119</name>
</gene>
<accession>A0A839E1L0</accession>
<feature type="chain" id="PRO_5032778091" description="Glycoprotein" evidence="3">
    <location>
        <begin position="27"/>
        <end position="766"/>
    </location>
</feature>
<feature type="compositionally biased region" description="Basic and acidic residues" evidence="1">
    <location>
        <begin position="748"/>
        <end position="766"/>
    </location>
</feature>
<comment type="caution">
    <text evidence="4">The sequence shown here is derived from an EMBL/GenBank/DDBJ whole genome shotgun (WGS) entry which is preliminary data.</text>
</comment>
<keyword evidence="2" id="KW-0472">Membrane</keyword>
<dbReference type="EMBL" id="JACGWZ010000009">
    <property type="protein sequence ID" value="MBA8827714.1"/>
    <property type="molecule type" value="Genomic_DNA"/>
</dbReference>
<organism evidence="4 5">
    <name type="scientific">Halosaccharopolyspora lacisalsi</name>
    <dbReference type="NCBI Taxonomy" id="1000566"/>
    <lineage>
        <taxon>Bacteria</taxon>
        <taxon>Bacillati</taxon>
        <taxon>Actinomycetota</taxon>
        <taxon>Actinomycetes</taxon>
        <taxon>Pseudonocardiales</taxon>
        <taxon>Pseudonocardiaceae</taxon>
        <taxon>Halosaccharopolyspora</taxon>
    </lineage>
</organism>
<feature type="compositionally biased region" description="Low complexity" evidence="1">
    <location>
        <begin position="487"/>
        <end position="504"/>
    </location>
</feature>
<keyword evidence="2" id="KW-0812">Transmembrane</keyword>
<feature type="signal peptide" evidence="3">
    <location>
        <begin position="1"/>
        <end position="26"/>
    </location>
</feature>
<dbReference type="RefSeq" id="WP_182546875.1">
    <property type="nucleotide sequence ID" value="NZ_JACGWZ010000009.1"/>
</dbReference>
<keyword evidence="2" id="KW-1133">Transmembrane helix</keyword>
<evidence type="ECO:0008006" key="6">
    <source>
        <dbReference type="Google" id="ProtNLM"/>
    </source>
</evidence>
<protein>
    <recommendedName>
        <fullName evidence="6">Glycoprotein</fullName>
    </recommendedName>
</protein>
<feature type="region of interest" description="Disordered" evidence="1">
    <location>
        <begin position="731"/>
        <end position="766"/>
    </location>
</feature>
<reference evidence="4 5" key="1">
    <citation type="submission" date="2020-07" db="EMBL/GenBank/DDBJ databases">
        <title>Sequencing the genomes of 1000 actinobacteria strains.</title>
        <authorList>
            <person name="Klenk H.-P."/>
        </authorList>
    </citation>
    <scope>NUCLEOTIDE SEQUENCE [LARGE SCALE GENOMIC DNA]</scope>
    <source>
        <strain evidence="4 5">DSM 45975</strain>
    </source>
</reference>
<proteinExistence type="predicted"/>
<dbReference type="InterPro" id="IPR046112">
    <property type="entry name" value="DUF6049"/>
</dbReference>
<keyword evidence="5" id="KW-1185">Reference proteome</keyword>
<feature type="region of interest" description="Disordered" evidence="1">
    <location>
        <begin position="481"/>
        <end position="515"/>
    </location>
</feature>
<keyword evidence="3" id="KW-0732">Signal</keyword>
<name>A0A839E1L0_9PSEU</name>
<dbReference type="Proteomes" id="UP000569329">
    <property type="component" value="Unassembled WGS sequence"/>
</dbReference>
<evidence type="ECO:0000256" key="3">
    <source>
        <dbReference type="SAM" id="SignalP"/>
    </source>
</evidence>
<evidence type="ECO:0000313" key="5">
    <source>
        <dbReference type="Proteomes" id="UP000569329"/>
    </source>
</evidence>
<evidence type="ECO:0000256" key="1">
    <source>
        <dbReference type="SAM" id="MobiDB-lite"/>
    </source>
</evidence>
<evidence type="ECO:0000313" key="4">
    <source>
        <dbReference type="EMBL" id="MBA8827714.1"/>
    </source>
</evidence>
<feature type="transmembrane region" description="Helical" evidence="2">
    <location>
        <begin position="701"/>
        <end position="722"/>
    </location>
</feature>
<sequence>MRFLLFVAVTVLLLGLAPPMTPEASAQSGRPLAHLEVTKVTPSVVRADSPPEVTVTGTLTNASERVINDLEIRLQRGAPRATEASVQQAMRSEAPTSTLTPFADIGDRIKPGQRVPFTLRVPLAGGSESLGLTRTGVYPLLLNVNGEPAYGNRARVAESRFMLPVTTLPGAPPTTPAKATPTTMLVPLVGYPRMRQEQTPGSPGVLVDDRLAESLAPGGRLYGLVHAVNQQAGSGSPLNDGLCFAVDPDLLATATTMLGGYRVRQDDGSTRAGTGAESAKLWLDELKKATRDRCVIALPYADSDIVAFGRAGLPDLIRGALDGSRIVRRTLGVKPRTDVLWPIDGALDEPAATQLAGMGITTALMHPDALARPESSLRPARIRTGAEDYAPTAQPTDPLLANALDPGRRSAGTSAQLSPRGDGTPSVQNTLGALTFRATQGFEGGARSVLAPPRRWNLDGEELSSLLRGMKRLTKAGYVRPTSIPHSDAQSSDAAQSSGGTASQGDEKPPPEVALNYPVDSATEEIRQPVLDKLAARNYKVGDLYRSSEKEPAVNVDPAQVTTPLRNGLLRGASSAWRGDPAASREWVDKADDAIESVLSQVQVDKFAGDITLANSNSPIPITVRNQLPITVGVNLNVSGPPGIEVEDLGLLKIPAKGSRNFYLQTDVRRAGKFSVDVALRAAYGGTQLGQARRLQLNSNAYGAIPLIITGSAAALLVLLSARRIVGRFRRASANKANPPPESTPETTTERDRDPDWHPDQGHPHG</sequence>
<evidence type="ECO:0000256" key="2">
    <source>
        <dbReference type="SAM" id="Phobius"/>
    </source>
</evidence>
<dbReference type="Pfam" id="PF19516">
    <property type="entry name" value="DUF6049"/>
    <property type="match status" value="1"/>
</dbReference>
<feature type="region of interest" description="Disordered" evidence="1">
    <location>
        <begin position="387"/>
        <end position="429"/>
    </location>
</feature>